<dbReference type="AlphaFoldDB" id="A0A382TE19"/>
<accession>A0A382TE19</accession>
<sequence length="29" mass="3062">VAALSQAILSFFPTKNEEAKAALVVTLTK</sequence>
<protein>
    <submittedName>
        <fullName evidence="1">Uncharacterized protein</fullName>
    </submittedName>
</protein>
<proteinExistence type="predicted"/>
<evidence type="ECO:0000313" key="1">
    <source>
        <dbReference type="EMBL" id="SVD20364.1"/>
    </source>
</evidence>
<name>A0A382TE19_9ZZZZ</name>
<dbReference type="EMBL" id="UINC01135921">
    <property type="protein sequence ID" value="SVD20364.1"/>
    <property type="molecule type" value="Genomic_DNA"/>
</dbReference>
<feature type="non-terminal residue" evidence="1">
    <location>
        <position position="1"/>
    </location>
</feature>
<reference evidence="1" key="1">
    <citation type="submission" date="2018-05" db="EMBL/GenBank/DDBJ databases">
        <authorList>
            <person name="Lanie J.A."/>
            <person name="Ng W.-L."/>
            <person name="Kazmierczak K.M."/>
            <person name="Andrzejewski T.M."/>
            <person name="Davidsen T.M."/>
            <person name="Wayne K.J."/>
            <person name="Tettelin H."/>
            <person name="Glass J.I."/>
            <person name="Rusch D."/>
            <person name="Podicherti R."/>
            <person name="Tsui H.-C.T."/>
            <person name="Winkler M.E."/>
        </authorList>
    </citation>
    <scope>NUCLEOTIDE SEQUENCE</scope>
</reference>
<gene>
    <name evidence="1" type="ORF">METZ01_LOCUS373218</name>
</gene>
<organism evidence="1">
    <name type="scientific">marine metagenome</name>
    <dbReference type="NCBI Taxonomy" id="408172"/>
    <lineage>
        <taxon>unclassified sequences</taxon>
        <taxon>metagenomes</taxon>
        <taxon>ecological metagenomes</taxon>
    </lineage>
</organism>